<accession>A0A9J6FN67</accession>
<dbReference type="Gene3D" id="3.20.20.370">
    <property type="entry name" value="Glycoside hydrolase/deacetylase"/>
    <property type="match status" value="1"/>
</dbReference>
<keyword evidence="1" id="KW-0812">Transmembrane</keyword>
<dbReference type="OrthoDB" id="504708at2759"/>
<keyword evidence="3" id="KW-1185">Reference proteome</keyword>
<protein>
    <recommendedName>
        <fullName evidence="4">Peritrophic membrane chitin binding protein</fullName>
    </recommendedName>
</protein>
<dbReference type="VEuPathDB" id="VectorBase:HLOH_048552"/>
<dbReference type="PANTHER" id="PTHR45985">
    <property type="match status" value="1"/>
</dbReference>
<dbReference type="InterPro" id="IPR052740">
    <property type="entry name" value="CE4"/>
</dbReference>
<feature type="transmembrane region" description="Helical" evidence="1">
    <location>
        <begin position="357"/>
        <end position="378"/>
    </location>
</feature>
<evidence type="ECO:0000313" key="3">
    <source>
        <dbReference type="Proteomes" id="UP000821853"/>
    </source>
</evidence>
<evidence type="ECO:0000313" key="2">
    <source>
        <dbReference type="EMBL" id="KAH9363452.1"/>
    </source>
</evidence>
<dbReference type="GO" id="GO:0005975">
    <property type="term" value="P:carbohydrate metabolic process"/>
    <property type="evidence" value="ECO:0007669"/>
    <property type="project" value="InterPro"/>
</dbReference>
<dbReference type="AlphaFoldDB" id="A0A9J6FN67"/>
<proteinExistence type="predicted"/>
<dbReference type="EMBL" id="JABSTR010000002">
    <property type="protein sequence ID" value="KAH9363452.1"/>
    <property type="molecule type" value="Genomic_DNA"/>
</dbReference>
<name>A0A9J6FN67_HAELO</name>
<keyword evidence="1" id="KW-0472">Membrane</keyword>
<dbReference type="InterPro" id="IPR011330">
    <property type="entry name" value="Glyco_hydro/deAcase_b/a-brl"/>
</dbReference>
<dbReference type="OMA" id="PMADACH"/>
<keyword evidence="1" id="KW-1133">Transmembrane helix</keyword>
<gene>
    <name evidence="2" type="ORF">HPB48_006012</name>
</gene>
<comment type="caution">
    <text evidence="2">The sequence shown here is derived from an EMBL/GenBank/DDBJ whole genome shotgun (WGS) entry which is preliminary data.</text>
</comment>
<dbReference type="PANTHER" id="PTHR45985:SF8">
    <property type="entry name" value="CHITIN DEACETYLASE-LIKE 9, ISOFORM A"/>
    <property type="match status" value="1"/>
</dbReference>
<evidence type="ECO:0000256" key="1">
    <source>
        <dbReference type="SAM" id="Phobius"/>
    </source>
</evidence>
<dbReference type="Proteomes" id="UP000821853">
    <property type="component" value="Chromosome 10"/>
</dbReference>
<evidence type="ECO:0008006" key="4">
    <source>
        <dbReference type="Google" id="ProtNLM"/>
    </source>
</evidence>
<sequence>MLTFDDAVNEENMDFYRHLLAPGRRKNRANGCNMVATFFVSAVYTDYSFVHELYSAGNEIALHSITHVKNYTYWRTLDVAGWEAEFLGEREILRDYALIPERDMVGARAPFLESGRGASHVMMQEHGFLYDSSVHVNYTHEPDKLPVYPYTLDYGLQTKCIVPPCPEGTYKGLWTVPLNWYYRTVQDDAGSPAEDDCPMADACHPHPVTHADTFDFLRSNFELFYHYNRAPFPIFIHEDWLHEPERAKGFLTFVDWLLTMDDVFFVTVEEVVRFMQNPKPLGEYVQSKCSKATEFSRCPEIHSCEFADAQSERTRWLRSCRRCPNRYPWIREVARTKSERDRSVDPATLKQLHYNNAFVFLFGSVLVFYTCIFAYRLAVSFRTKHGASFYSKLSMD</sequence>
<organism evidence="2 3">
    <name type="scientific">Haemaphysalis longicornis</name>
    <name type="common">Bush tick</name>
    <dbReference type="NCBI Taxonomy" id="44386"/>
    <lineage>
        <taxon>Eukaryota</taxon>
        <taxon>Metazoa</taxon>
        <taxon>Ecdysozoa</taxon>
        <taxon>Arthropoda</taxon>
        <taxon>Chelicerata</taxon>
        <taxon>Arachnida</taxon>
        <taxon>Acari</taxon>
        <taxon>Parasitiformes</taxon>
        <taxon>Ixodida</taxon>
        <taxon>Ixodoidea</taxon>
        <taxon>Ixodidae</taxon>
        <taxon>Haemaphysalinae</taxon>
        <taxon>Haemaphysalis</taxon>
    </lineage>
</organism>
<dbReference type="SUPFAM" id="SSF88713">
    <property type="entry name" value="Glycoside hydrolase/deacetylase"/>
    <property type="match status" value="1"/>
</dbReference>
<reference evidence="2 3" key="1">
    <citation type="journal article" date="2020" name="Cell">
        <title>Large-Scale Comparative Analyses of Tick Genomes Elucidate Their Genetic Diversity and Vector Capacities.</title>
        <authorList>
            <consortium name="Tick Genome and Microbiome Consortium (TIGMIC)"/>
            <person name="Jia N."/>
            <person name="Wang J."/>
            <person name="Shi W."/>
            <person name="Du L."/>
            <person name="Sun Y."/>
            <person name="Zhan W."/>
            <person name="Jiang J.F."/>
            <person name="Wang Q."/>
            <person name="Zhang B."/>
            <person name="Ji P."/>
            <person name="Bell-Sakyi L."/>
            <person name="Cui X.M."/>
            <person name="Yuan T.T."/>
            <person name="Jiang B.G."/>
            <person name="Yang W.F."/>
            <person name="Lam T.T."/>
            <person name="Chang Q.C."/>
            <person name="Ding S.J."/>
            <person name="Wang X.J."/>
            <person name="Zhu J.G."/>
            <person name="Ruan X.D."/>
            <person name="Zhao L."/>
            <person name="Wei J.T."/>
            <person name="Ye R.Z."/>
            <person name="Que T.C."/>
            <person name="Du C.H."/>
            <person name="Zhou Y.H."/>
            <person name="Cheng J.X."/>
            <person name="Dai P.F."/>
            <person name="Guo W.B."/>
            <person name="Han X.H."/>
            <person name="Huang E.J."/>
            <person name="Li L.F."/>
            <person name="Wei W."/>
            <person name="Gao Y.C."/>
            <person name="Liu J.Z."/>
            <person name="Shao H.Z."/>
            <person name="Wang X."/>
            <person name="Wang C.C."/>
            <person name="Yang T.C."/>
            <person name="Huo Q.B."/>
            <person name="Li W."/>
            <person name="Chen H.Y."/>
            <person name="Chen S.E."/>
            <person name="Zhou L.G."/>
            <person name="Ni X.B."/>
            <person name="Tian J.H."/>
            <person name="Sheng Y."/>
            <person name="Liu T."/>
            <person name="Pan Y.S."/>
            <person name="Xia L.Y."/>
            <person name="Li J."/>
            <person name="Zhao F."/>
            <person name="Cao W.C."/>
        </authorList>
    </citation>
    <scope>NUCLEOTIDE SEQUENCE [LARGE SCALE GENOMIC DNA]</scope>
    <source>
        <strain evidence="2">HaeL-2018</strain>
    </source>
</reference>